<evidence type="ECO:0008006" key="9">
    <source>
        <dbReference type="Google" id="ProtNLM"/>
    </source>
</evidence>
<dbReference type="Proteomes" id="UP000294530">
    <property type="component" value="Unassembled WGS sequence"/>
</dbReference>
<feature type="domain" description="PI3K/PI4K catalytic" evidence="5">
    <location>
        <begin position="3507"/>
        <end position="3845"/>
    </location>
</feature>
<dbReference type="GO" id="GO:0006303">
    <property type="term" value="P:double-strand break repair via nonhomologous end joining"/>
    <property type="evidence" value="ECO:0007669"/>
    <property type="project" value="InterPro"/>
</dbReference>
<dbReference type="Pfam" id="PF20502">
    <property type="entry name" value="DNAPKcs_CC1-2"/>
    <property type="match status" value="1"/>
</dbReference>
<dbReference type="InterPro" id="IPR037706">
    <property type="entry name" value="DNA-PK_dom"/>
</dbReference>
<keyword evidence="2" id="KW-0723">Serine/threonine-protein kinase</keyword>
<dbReference type="InterPro" id="IPR036940">
    <property type="entry name" value="PI3/4_kinase_cat_sf"/>
</dbReference>
<dbReference type="GO" id="GO:0000723">
    <property type="term" value="P:telomere maintenance"/>
    <property type="evidence" value="ECO:0007669"/>
    <property type="project" value="TreeGrafter"/>
</dbReference>
<dbReference type="InterPro" id="IPR012582">
    <property type="entry name" value="DNAPKcs_CC3"/>
</dbReference>
<dbReference type="KEGG" id="blac:94347370"/>
<comment type="caution">
    <text evidence="7">The sequence shown here is derived from an EMBL/GenBank/DDBJ whole genome shotgun (WGS) entry which is preliminary data.</text>
</comment>
<dbReference type="Gene3D" id="1.10.1070.11">
    <property type="entry name" value="Phosphatidylinositol 3-/4-kinase, catalytic domain"/>
    <property type="match status" value="1"/>
</dbReference>
<proteinExistence type="predicted"/>
<evidence type="ECO:0000256" key="2">
    <source>
        <dbReference type="ARBA" id="ARBA00022527"/>
    </source>
</evidence>
<reference evidence="7 8" key="1">
    <citation type="journal article" date="2021" name="Genome Biol.">
        <title>AFLAP: assembly-free linkage analysis pipeline using k-mers from genome sequencing data.</title>
        <authorList>
            <person name="Fletcher K."/>
            <person name="Zhang L."/>
            <person name="Gil J."/>
            <person name="Han R."/>
            <person name="Cavanaugh K."/>
            <person name="Michelmore R."/>
        </authorList>
    </citation>
    <scope>NUCLEOTIDE SEQUENCE [LARGE SCALE GENOMIC DNA]</scope>
    <source>
        <strain evidence="7 8">SF5</strain>
    </source>
</reference>
<dbReference type="RefSeq" id="XP_067815226.1">
    <property type="nucleotide sequence ID" value="XM_067961699.1"/>
</dbReference>
<dbReference type="PANTHER" id="PTHR11139">
    <property type="entry name" value="ATAXIA TELANGIECTASIA MUTATED ATM -RELATED"/>
    <property type="match status" value="1"/>
</dbReference>
<evidence type="ECO:0000256" key="1">
    <source>
        <dbReference type="ARBA" id="ARBA00004123"/>
    </source>
</evidence>
<dbReference type="EMBL" id="SHOA02000001">
    <property type="protein sequence ID" value="TDH65727.1"/>
    <property type="molecule type" value="Genomic_DNA"/>
</dbReference>
<dbReference type="SUPFAM" id="SSF56112">
    <property type="entry name" value="Protein kinase-like (PK-like)"/>
    <property type="match status" value="1"/>
</dbReference>
<dbReference type="Gene3D" id="3.30.1010.10">
    <property type="entry name" value="Phosphatidylinositol 3-kinase Catalytic Subunit, Chain A, domain 4"/>
    <property type="match status" value="1"/>
</dbReference>
<sequence>MTKLSERLEELAAFLAHEYAVDSVEETLAHLQTEVEEAMALSRASAQQCTILLFQSTDPPNLLRFLSSSANFADDARKREISAARGGVLDLLAKFLKVYGTHPALSKQHVVDLFKACQQTAHADSYSRVKAQAVTVVTNVLKYTANQVGNDDIDPRAYVEKLFNDIKFSKAMQTAKGQMLELIGHLVEKFPRDTSGNVPPLLSWIEIELEKQFSSNGPEMMLISGLLFALARLLECNKERYKQDEARKKKIYSYLLTVFATTVSGNLSRFQVTNSAETFLAKHAQIFQQEIGENGELWFSYVQYCCESENKTIKEHAFACSNAVLQVVNTYLSEVHDDSRKKCLNKILKEVLPDVSNSTAGTSTMSFAVQCIGWLASSIYLYLGAKGYTRIENKLKLYGESLLALDTKAVAWRWPLFSQYLQCIGQFVQQRHDVVLGESFVKFFGDMMCHLMTAYPQCHWKSKVVVHKPIAAVLVSLSKWTVLDPLINRFVLHTLMLSISSVTESDEVVIYHPNTGEFVTNLLFEYEGFWLAILRLRTEGLVDATPMPVETSNIDVPMGDHKNTRRTLQAIFFDSTVKHVLDIISQLDLSYQFDLHATNNGKDTIRYTPTVPRDHSIMLNLTAFVERVLGKMPNSLLQPWIPLIVEQIISLAAKAPLVSCFYRIGTVVAAAMNGLVYFESPATLTTTRQFRDKFTSFIEQVTAQAQFYQDELLLRCSEFILTAPGELVTIRSMVGVVKPLLELGRSFLPAAIVAVTTLERWQIQRPNELEDSISDLLPLLLEYLDQEGLSDKELWLMKPRGTDTVNTDEISNFTQLQRRLLLLLGNCGGNISLLMSEPPSVINSNSMIKMNSSPYFRLELQLGEVSASLAMNEILSHLGTLACKSSNRRLKVSACEGYHALVCFLCGKTTTHPHPAGKKTEFYEMWREVLKRVMQLATDPEKICRSLFEPLQFQLLRWLTANSGSFPFEYAGMVDILVSNFSDPETAVRTLSARSIAVLLSLAIKNCKTDGIFKRIFSLCRHPGAMQRSSAALSISCFLRSLNEEDGKTFSQCALSCLMNLLYALRLCDRDAKNRIGGVVISHDVITKAVLKIERGICRFSHLFLNENISSKGTSLQQTTEWLFRHSTAPEVLFRQLCRRIFMSFSVLVDKSIPEWMQSYELKHSGESIIGVLVPISALANTDITIVWMDQLSASIESYVWYVDILGEKTQVFLEKFIKSRRENLKRKHAAEVNSTSFDTCEETLSWAISTFLSYDGPWEDSSKRSDEIAAYMSVVISICTYVKSSMENENMILCNSIDVDNRSFRRAVTERILQALLRSTSMSLHDTSLVGKIEDFCSYLTVHSSDWANQFQKTVDLILLNLKQCLAHVDSSETFDKQSETISSLSLFGSKVLCAGIAGFPEADKHAEMFALIASKVLDHGNGAPHDRLVIAAALKGAAACGWRITDIFLKPYDRQKYAFIYSDMTHVIASLAVWKRCASELASLSLDNDFVVNAFLDILRQVTSFKVYTPRSADWDMFTKTLLPNAKHFVDSLDAFKANTQRALSNLQVLYYILELWLHCSASFIQALCIDPILDIQNAVTRLLKERGCSYLVKANSLRLLRLLGPTSVLVSSEEQVLKMTLDALVEFVFDEFPIVSTDVIRDSKDFNTFHMLFLELLGVIERSKSVAYLKIIYPSLKEAEKHVFYTEIKQMLARFCITLGSGLQIESTVHADNMRLQLAELLEVLLDSTLDVSIRRVLLDEVFTPLLECQTGEVMLQFYLMESIPKRLSVISVLATLISASADVQSRGCQIGVYVAYSLVDILYRLVDGELIRTDINAAFLGHTNGKGREFTMLVCKCASKLVTKEYSNVDELNRMACCAAYRCLLSAVSRTQKQEKLYDQILFQPALWSNIVDPARQYELAAETEIFTTIPLSTLSTVSLQSKLDTSNMASTNQKRTESTALQFFTSSSLSMDAERVGPSTMTASIDIDQAVANFQNIIVKLDDLNQHPCMIPLLRVLVQMKTDFGSSWSTNSMPGWMKKIFNVIVEASTGLNVRLFLAKVVLNVPDVFFLYSESWLRAVIETLLDVNAAQMAPEFNYILRDCCSLVLDSWQNVAVTPFIDTASQFVNELIHLCPNRNKLVCDNNVLLVTKLIALWKNLIYIDARELIIHIISEDGDIKLNNAKQFAALQIVSAMLTAGHISKLRVQVSDHTIEDGILLVMTSKTTPLYTLAAEVGGLYLQTTRQIDTDAFMCKLKSLIIKAYDEEDFGRFLAILRYASLDQANIIDSVMLQRVSFVLPRAILVDAWALFAIDIINHACRNDAVVKDIFTHVQSVLGRFVAHRHSEVQLGTLRVIKCILNNLTVSEIDRLVANALEGGIDVFRHYEGHTSESRALLFTLAKELYHIGISDQSKSKIKVSLLHGLCDPDASRRKEAFDFWNTSAIAMNSCSDRLLAIFGSLYSPDFDDRWVLYATNILIGMSENSKEFKQPLFASSLGSGEYSDTQIDASWESKSQSMLPLFSVEADALSAHSESRQQLNSSTKYSAYSQPLESKMQSQLYSNALTSRGSRLSYSQSSGETNVAPGQVRFLKQRAAVDHTTDKVPSNKDKVSKLYFQDQHGFLKKREEAQIIRERNQRQGHVMMKRSYRVGEYPDIQITQQDIVDPVMALCEISVETSGLVFSALFSSITGNYQFEKIGIAKRLTEKLNETLILSKTSSIYVDCIVSAYLKAIIGNPRLCDLIPLRPETIGDAGLSSGKYHICELALEEILTYKIQSNTDLELNELVTNCWDLLHKLLGTVRKRNFLTALSIACSTIPESKQALEAQLSGDLPLAISLYKKAESILHSQMECLDDATVVSVKADAVRCRWQRYKCLETLNNWETLEAEISIATKKNSNFLWKQRPPYLEQGVGHYLHSSISLSKANQPDSILASLRNFIEGSSRDLRKAELVQSKFPVELCLVHLLSNDNTNARFCIETFYSTFLTMWRHTSPLASSSRLQLLQALSSMVQIDELFHRFGRDTFEMRKTKLQDFVGFVKLWERFSPSMSEDGIELWSQHTMVQNTIVDFLLKTASDQGMLSDEIQLSLRRGMSNTILQYASAAIICNIPALASKMLKSYRELCNTHQLPKLSVQMIEVFVAHMLKLVDRQGYQSSNPSSNTIITRYFNTATKTFDNAEIMQMMETAAVSDKVAMGYLEAKTFANAAIFYASQDIDDNLKEIYFSRAVDMFKASSRRVDAVMSNDLREGGSSRFLRCRLTFIEFLNDLLFKPQLEKLAKLADRKTLVKLLVDNVLGGIAAGDRECAHYFPQLCDVISPYQEIVTDFEQFVMKNVPLWTCLQWSAQLMALLNGPIRRTVLVILEKMAEKYPIALFYDFMVTCKSSLNKFDVDLHRLEVLLTNSVMEKFVAALRLLHHPELRLKEGLKEISELVEDNRTQDARHKVTRLWKDCFSLDRPLLGGQIGRYNREWSRKAKRDVEKIMGKDGSKMTAKSIKYAREWIMKHFGVTPDWGPPDSSKHVKILSFDSVLGVLASKQLPKKLTMHCSDEKEYTFLVKGGEDLRLDQRIEQVFGVMNQIFKADPRCRDQRLCLTTYEVFPMTQDIGLLEWVDGTLTLKGVIEAQMQVDERCIDLKSDKSKKLDLFNTIAAKAYESFHRKQQGASFSAKIVAPRSKDVVDQFHRVQAMIPADLLRRQLLALGLNFEAFLLVRDHFLKSLAVFSACSYILGIGDRHLDNFLIDLSSGRVIGIDFGVSFGAGASVLPIPELIPFRYTRQMEFVFQPYDGANLVCQDMQAVFDALRSKRQVIESVMNVFLHDPLLDWQQSTAMHQKVLFESVTEGDTSTFHDSDAEMEDVQESADFRSNKNGTASTARGIANAAWLPDIKIAIARRKLDGISPALLLKEELSQNSHLTHHLSKFYALVDAASFGDIDERDNEVTTLSSLGQAQQLLAIATAPDLLGRTFQGWMPWV</sequence>
<dbReference type="InterPro" id="IPR046803">
    <property type="entry name" value="DNAPKcs_CC1-2"/>
</dbReference>
<dbReference type="GO" id="GO:0004677">
    <property type="term" value="F:DNA-dependent protein kinase activity"/>
    <property type="evidence" value="ECO:0007669"/>
    <property type="project" value="InterPro"/>
</dbReference>
<dbReference type="GeneID" id="94347370"/>
<dbReference type="InterPro" id="IPR003152">
    <property type="entry name" value="FATC_dom"/>
</dbReference>
<evidence type="ECO:0000256" key="4">
    <source>
        <dbReference type="ARBA" id="ARBA00023242"/>
    </source>
</evidence>
<dbReference type="SMART" id="SM00146">
    <property type="entry name" value="PI3Kc"/>
    <property type="match status" value="1"/>
</dbReference>
<keyword evidence="2" id="KW-0808">Transferase</keyword>
<dbReference type="OrthoDB" id="381190at2759"/>
<evidence type="ECO:0000259" key="5">
    <source>
        <dbReference type="PROSITE" id="PS50290"/>
    </source>
</evidence>
<dbReference type="Pfam" id="PF08163">
    <property type="entry name" value="DNAPKcs_CC3"/>
    <property type="match status" value="1"/>
</dbReference>
<keyword evidence="2" id="KW-0418">Kinase</keyword>
<dbReference type="PROSITE" id="PS50290">
    <property type="entry name" value="PI3_4_KINASE_3"/>
    <property type="match status" value="1"/>
</dbReference>
<dbReference type="SMART" id="SM01343">
    <property type="entry name" value="FATC"/>
    <property type="match status" value="1"/>
</dbReference>
<dbReference type="GO" id="GO:0005634">
    <property type="term" value="C:nucleus"/>
    <property type="evidence" value="ECO:0007669"/>
    <property type="project" value="UniProtKB-SubCell"/>
</dbReference>
<dbReference type="InterPro" id="IPR016024">
    <property type="entry name" value="ARM-type_fold"/>
</dbReference>
<comment type="subcellular location">
    <subcellularLocation>
        <location evidence="1">Nucleus</location>
    </subcellularLocation>
</comment>
<dbReference type="InterPro" id="IPR000403">
    <property type="entry name" value="PI3/4_kinase_cat_dom"/>
</dbReference>
<protein>
    <recommendedName>
        <fullName evidence="9">Non-specific serine/threonine protein kinase</fullName>
    </recommendedName>
</protein>
<evidence type="ECO:0000313" key="8">
    <source>
        <dbReference type="Proteomes" id="UP000294530"/>
    </source>
</evidence>
<evidence type="ECO:0000313" key="7">
    <source>
        <dbReference type="EMBL" id="TDH65727.1"/>
    </source>
</evidence>
<keyword evidence="4" id="KW-0539">Nucleus</keyword>
<evidence type="ECO:0000259" key="6">
    <source>
        <dbReference type="PROSITE" id="PS51190"/>
    </source>
</evidence>
<organism evidence="7 8">
    <name type="scientific">Bremia lactucae</name>
    <name type="common">Lettuce downy mildew</name>
    <dbReference type="NCBI Taxonomy" id="4779"/>
    <lineage>
        <taxon>Eukaryota</taxon>
        <taxon>Sar</taxon>
        <taxon>Stramenopiles</taxon>
        <taxon>Oomycota</taxon>
        <taxon>Peronosporomycetes</taxon>
        <taxon>Peronosporales</taxon>
        <taxon>Peronosporaceae</taxon>
        <taxon>Bremia</taxon>
    </lineage>
</organism>
<dbReference type="CDD" id="cd05172">
    <property type="entry name" value="PIKKc_DNA-PK"/>
    <property type="match status" value="1"/>
</dbReference>
<dbReference type="PANTHER" id="PTHR11139:SF68">
    <property type="entry name" value="DNA-DEPENDENT PROTEIN KINASE CATALYTIC SUBUNIT"/>
    <property type="match status" value="1"/>
</dbReference>
<dbReference type="Pfam" id="PF19704">
    <property type="entry name" value="DNAPKcs_CC5"/>
    <property type="match status" value="2"/>
</dbReference>
<dbReference type="SUPFAM" id="SSF48371">
    <property type="entry name" value="ARM repeat"/>
    <property type="match status" value="2"/>
</dbReference>
<dbReference type="PROSITE" id="PS51190">
    <property type="entry name" value="FATC"/>
    <property type="match status" value="1"/>
</dbReference>
<dbReference type="SMART" id="SM01344">
    <property type="entry name" value="NUC194"/>
    <property type="match status" value="1"/>
</dbReference>
<keyword evidence="3" id="KW-0227">DNA damage</keyword>
<dbReference type="InterPro" id="IPR046804">
    <property type="entry name" value="DNA-PKcs_N"/>
</dbReference>
<dbReference type="InterPro" id="IPR011009">
    <property type="entry name" value="Kinase-like_dom_sf"/>
</dbReference>
<accession>A0A976FF64</accession>
<dbReference type="Pfam" id="PF00454">
    <property type="entry name" value="PI3_PI4_kinase"/>
    <property type="match status" value="1"/>
</dbReference>
<dbReference type="InterPro" id="IPR050517">
    <property type="entry name" value="DDR_Repair_Kinase"/>
</dbReference>
<name>A0A976FF64_BRELC</name>
<dbReference type="Gene3D" id="1.25.10.10">
    <property type="entry name" value="Leucine-rich Repeat Variant"/>
    <property type="match status" value="1"/>
</dbReference>
<evidence type="ECO:0000256" key="3">
    <source>
        <dbReference type="ARBA" id="ARBA00022763"/>
    </source>
</evidence>
<feature type="domain" description="FATC" evidence="6">
    <location>
        <begin position="3920"/>
        <end position="3952"/>
    </location>
</feature>
<dbReference type="InterPro" id="IPR045581">
    <property type="entry name" value="DNAPKcs_CC5"/>
</dbReference>
<dbReference type="InterPro" id="IPR011989">
    <property type="entry name" value="ARM-like"/>
</dbReference>
<keyword evidence="8" id="KW-1185">Reference proteome</keyword>
<dbReference type="Pfam" id="PF20500">
    <property type="entry name" value="DNA-PKcs_N"/>
    <property type="match status" value="1"/>
</dbReference>
<gene>
    <name evidence="7" type="ORF">CCR75_003605</name>
</gene>